<gene>
    <name evidence="1" type="ORF">AYR47_06305</name>
</gene>
<dbReference type="AlphaFoldDB" id="A0A127HU83"/>
<reference evidence="1 2" key="1">
    <citation type="submission" date="2016-02" db="EMBL/GenBank/DDBJ databases">
        <title>Complete genome sequence of Pseudomonas azotoformans S4.</title>
        <authorList>
            <person name="Fang Y."/>
            <person name="Wu L."/>
            <person name="Feng G."/>
        </authorList>
    </citation>
    <scope>NUCLEOTIDE SEQUENCE [LARGE SCALE GENOMIC DNA]</scope>
    <source>
        <strain evidence="1 2">S4</strain>
    </source>
</reference>
<evidence type="ECO:0008006" key="3">
    <source>
        <dbReference type="Google" id="ProtNLM"/>
    </source>
</evidence>
<dbReference type="Proteomes" id="UP000070516">
    <property type="component" value="Chromosome"/>
</dbReference>
<accession>A0A127HU83</accession>
<dbReference type="EMBL" id="CP014546">
    <property type="protein sequence ID" value="AMN77961.1"/>
    <property type="molecule type" value="Genomic_DNA"/>
</dbReference>
<protein>
    <recommendedName>
        <fullName evidence="3">Immunity protein 43 domain-containing protein</fullName>
    </recommendedName>
</protein>
<dbReference type="RefSeq" id="WP_061434635.1">
    <property type="nucleotide sequence ID" value="NZ_CP014546.1"/>
</dbReference>
<evidence type="ECO:0000313" key="2">
    <source>
        <dbReference type="Proteomes" id="UP000070516"/>
    </source>
</evidence>
<name>A0A127HU83_PSEAZ</name>
<organism evidence="1 2">
    <name type="scientific">Pseudomonas azotoformans</name>
    <dbReference type="NCBI Taxonomy" id="47878"/>
    <lineage>
        <taxon>Bacteria</taxon>
        <taxon>Pseudomonadati</taxon>
        <taxon>Pseudomonadota</taxon>
        <taxon>Gammaproteobacteria</taxon>
        <taxon>Pseudomonadales</taxon>
        <taxon>Pseudomonadaceae</taxon>
        <taxon>Pseudomonas</taxon>
    </lineage>
</organism>
<sequence length="203" mass="22598">MILSWKAPIYHSEKLLGSYDTEIGSYETAGSNFDYLSLLSGEPYPADMDRPKIFFPCQKKKLLAYDCLWLLGDIPLVSQRLADFLMQKANHHIQLLKPASVAANGEAVDDSYYILNAAQAISAVDHSKSVPELSDSGSILYFNEIWLRDTAAGMEGIARERDSGDLLISQDLADAMIENRFKGDKGLGFYIANQSFTPYKKQA</sequence>
<evidence type="ECO:0000313" key="1">
    <source>
        <dbReference type="EMBL" id="AMN77961.1"/>
    </source>
</evidence>
<proteinExistence type="predicted"/>
<dbReference type="KEGG" id="pazo:AYR47_06305"/>